<dbReference type="EMBL" id="CP036501">
    <property type="protein sequence ID" value="UZP75491.1"/>
    <property type="molecule type" value="Genomic_DNA"/>
</dbReference>
<dbReference type="Proteomes" id="UP001317963">
    <property type="component" value="Chromosome"/>
</dbReference>
<dbReference type="PANTHER" id="PTHR10204:SF34">
    <property type="entry name" value="NAD(P)H DEHYDROGENASE [QUINONE] 1 ISOFORM 1"/>
    <property type="match status" value="1"/>
</dbReference>
<evidence type="ECO:0000313" key="4">
    <source>
        <dbReference type="EMBL" id="UZP75491.1"/>
    </source>
</evidence>
<evidence type="ECO:0000256" key="1">
    <source>
        <dbReference type="ARBA" id="ARBA00006252"/>
    </source>
</evidence>
<evidence type="ECO:0000259" key="3">
    <source>
        <dbReference type="Pfam" id="PF02525"/>
    </source>
</evidence>
<accession>A0ABY6Q9Z7</accession>
<gene>
    <name evidence="4" type="ORF">E0F26_12410</name>
</gene>
<evidence type="ECO:0000256" key="2">
    <source>
        <dbReference type="ARBA" id="ARBA00023002"/>
    </source>
</evidence>
<sequence>MKKILLIDAHPDEARLASSLLSAYKKGAEASGFDLTTLTIRNLSFEPNLKFGYERRIDLEPDLVDAIAALKGCNHMVWFHPVWWGGLPALVKGFIDRIFLPSIMFDYNAEKLGGMGWDGYLEGKTARIVTTMDTPAILYRWLYNAPSVNQLKKTTLEFCGVKPVRVTQFAPVKGSKAETRDRWIEKVYQLGLKGG</sequence>
<dbReference type="SUPFAM" id="SSF52218">
    <property type="entry name" value="Flavoproteins"/>
    <property type="match status" value="1"/>
</dbReference>
<comment type="similarity">
    <text evidence="1">Belongs to the NAD(P)H dehydrogenase (quinone) family.</text>
</comment>
<dbReference type="RefSeq" id="WP_279241976.1">
    <property type="nucleotide sequence ID" value="NZ_CP036501.1"/>
</dbReference>
<keyword evidence="2" id="KW-0560">Oxidoreductase</keyword>
<organism evidence="4 5">
    <name type="scientific">Candidatus Paraluminiphilus aquimaris</name>
    <dbReference type="NCBI Taxonomy" id="2518994"/>
    <lineage>
        <taxon>Bacteria</taxon>
        <taxon>Pseudomonadati</taxon>
        <taxon>Pseudomonadota</taxon>
        <taxon>Gammaproteobacteria</taxon>
        <taxon>Cellvibrionales</taxon>
        <taxon>Halieaceae</taxon>
        <taxon>Candidatus Paraluminiphilus</taxon>
    </lineage>
</organism>
<dbReference type="Gene3D" id="3.40.50.360">
    <property type="match status" value="1"/>
</dbReference>
<evidence type="ECO:0000313" key="5">
    <source>
        <dbReference type="Proteomes" id="UP001317963"/>
    </source>
</evidence>
<dbReference type="InterPro" id="IPR029039">
    <property type="entry name" value="Flavoprotein-like_sf"/>
</dbReference>
<protein>
    <submittedName>
        <fullName evidence="4">Flavodoxin family protein</fullName>
    </submittedName>
</protein>
<feature type="domain" description="Flavodoxin-like fold" evidence="3">
    <location>
        <begin position="2"/>
        <end position="182"/>
    </location>
</feature>
<name>A0ABY6Q9Z7_9GAMM</name>
<reference evidence="4 5" key="1">
    <citation type="submission" date="2019-02" db="EMBL/GenBank/DDBJ databases">
        <title>Halieaceae_genomes.</title>
        <authorList>
            <person name="Li S.-H."/>
        </authorList>
    </citation>
    <scope>NUCLEOTIDE SEQUENCE [LARGE SCALE GENOMIC DNA]</scope>
    <source>
        <strain evidence="4 5">JH123</strain>
    </source>
</reference>
<dbReference type="Pfam" id="PF02525">
    <property type="entry name" value="Flavodoxin_2"/>
    <property type="match status" value="1"/>
</dbReference>
<keyword evidence="5" id="KW-1185">Reference proteome</keyword>
<dbReference type="PANTHER" id="PTHR10204">
    <property type="entry name" value="NAD P H OXIDOREDUCTASE-RELATED"/>
    <property type="match status" value="1"/>
</dbReference>
<dbReference type="InterPro" id="IPR051545">
    <property type="entry name" value="NAD(P)H_dehydrogenase_qn"/>
</dbReference>
<proteinExistence type="inferred from homology"/>
<dbReference type="InterPro" id="IPR003680">
    <property type="entry name" value="Flavodoxin_fold"/>
</dbReference>